<dbReference type="Pfam" id="PF19586">
    <property type="entry name" value="DUF6093"/>
    <property type="match status" value="1"/>
</dbReference>
<dbReference type="RefSeq" id="YP_009004265.1">
    <property type="nucleotide sequence ID" value="NC_023549.1"/>
</dbReference>
<accession>U5PX44</accession>
<keyword evidence="2" id="KW-1185">Reference proteome</keyword>
<dbReference type="EMBL" id="KF669650">
    <property type="protein sequence ID" value="AGY47162.1"/>
    <property type="molecule type" value="Genomic_DNA"/>
</dbReference>
<evidence type="ECO:0000313" key="2">
    <source>
        <dbReference type="Proteomes" id="UP000017651"/>
    </source>
</evidence>
<proteinExistence type="predicted"/>
<reference evidence="1 2" key="1">
    <citation type="journal article" date="2013" name="Genome Announc.">
        <title>Complete Genome of Clavibacter michiganensis subsp. sepedonicusis Siphophage CN1A.</title>
        <authorList>
            <person name="Kongari R.R."/>
            <person name="Yao G.W."/>
            <person name="Chamakura K.R."/>
            <person name="Kuty Everett G.F."/>
        </authorList>
    </citation>
    <scope>NUCLEOTIDE SEQUENCE [LARGE SCALE GENOMIC DNA]</scope>
</reference>
<organism evidence="1 2">
    <name type="scientific">Clavibacter phage CN1A</name>
    <dbReference type="NCBI Taxonomy" id="1406793"/>
    <lineage>
        <taxon>Viruses</taxon>
        <taxon>Duplodnaviria</taxon>
        <taxon>Heunggongvirae</taxon>
        <taxon>Uroviricota</taxon>
        <taxon>Caudoviricetes</taxon>
        <taxon>Cinunavirus</taxon>
        <taxon>Cinunavirus CN1A</taxon>
    </lineage>
</organism>
<dbReference type="KEGG" id="vg:18506573"/>
<sequence length="170" mass="18184">MGSFSGAGAGLDLHAISLAMQPAVNIWQSGIVQIIDPKLAKGIFDPFLNQDSDGAPGVLWQGTARIQPMRAPLNVQTENRHTDLIGVRVQIPLSVDIGAIHKGLQVVVVDGGEDPELERFQYVVQGSMGSSMAWVRTLDTEVDIGVLRATEDINIGYGVKPYGIEGYGNS</sequence>
<dbReference type="InterPro" id="IPR046075">
    <property type="entry name" value="DUF6093"/>
</dbReference>
<name>U5PX44_9CAUD</name>
<gene>
    <name evidence="1" type="ORF">CN1A_53</name>
</gene>
<protein>
    <submittedName>
        <fullName evidence="1">Uncharacterized protein</fullName>
    </submittedName>
</protein>
<evidence type="ECO:0000313" key="1">
    <source>
        <dbReference type="EMBL" id="AGY47162.1"/>
    </source>
</evidence>
<dbReference type="GeneID" id="18506573"/>
<dbReference type="Proteomes" id="UP000017651">
    <property type="component" value="Segment"/>
</dbReference>